<evidence type="ECO:0000256" key="3">
    <source>
        <dbReference type="ARBA" id="ARBA00022475"/>
    </source>
</evidence>
<feature type="compositionally biased region" description="Low complexity" evidence="9">
    <location>
        <begin position="72"/>
        <end position="90"/>
    </location>
</feature>
<evidence type="ECO:0000256" key="8">
    <source>
        <dbReference type="ARBA" id="ARBA00037998"/>
    </source>
</evidence>
<gene>
    <name evidence="11" type="ORF">NYQ28_07175</name>
</gene>
<dbReference type="PANTHER" id="PTHR11795:SF445">
    <property type="entry name" value="AMINO ACID ABC TRANSPORTER PERMEASE PROTEIN"/>
    <property type="match status" value="1"/>
</dbReference>
<feature type="transmembrane region" description="Helical" evidence="10">
    <location>
        <begin position="263"/>
        <end position="281"/>
    </location>
</feature>
<feature type="transmembrane region" description="Helical" evidence="10">
    <location>
        <begin position="468"/>
        <end position="489"/>
    </location>
</feature>
<feature type="transmembrane region" description="Helical" evidence="10">
    <location>
        <begin position="428"/>
        <end position="456"/>
    </location>
</feature>
<evidence type="ECO:0000256" key="6">
    <source>
        <dbReference type="ARBA" id="ARBA00022989"/>
    </source>
</evidence>
<dbReference type="EMBL" id="JANVAD010000003">
    <property type="protein sequence ID" value="MCS6522345.1"/>
    <property type="molecule type" value="Genomic_DNA"/>
</dbReference>
<accession>A0ABT2HGF5</accession>
<keyword evidence="12" id="KW-1185">Reference proteome</keyword>
<dbReference type="RefSeq" id="WP_229666857.1">
    <property type="nucleotide sequence ID" value="NZ_BMNV01000006.1"/>
</dbReference>
<feature type="transmembrane region" description="Helical" evidence="10">
    <location>
        <begin position="396"/>
        <end position="416"/>
    </location>
</feature>
<dbReference type="InterPro" id="IPR052157">
    <property type="entry name" value="BCAA_transport_permease"/>
</dbReference>
<dbReference type="CDD" id="cd06582">
    <property type="entry name" value="TM_PBP1_LivH_like"/>
    <property type="match status" value="1"/>
</dbReference>
<protein>
    <submittedName>
        <fullName evidence="11">Branched-chain amino acid ABC transporter permease</fullName>
    </submittedName>
</protein>
<evidence type="ECO:0000256" key="5">
    <source>
        <dbReference type="ARBA" id="ARBA00022970"/>
    </source>
</evidence>
<comment type="caution">
    <text evidence="11">The sequence shown here is derived from an EMBL/GenBank/DDBJ whole genome shotgun (WGS) entry which is preliminary data.</text>
</comment>
<dbReference type="GeneID" id="95325523"/>
<sequence>MGSITPPGSALMRRLRRGAPGRSRLVLAAVLFLAFLATFAVDWAVSPAAEAATSTTSSTSSVTASTVTAGSVTASSSSPASAPASAPASTGPCTVSPTNGCIRGTILDSERKPAKGIDVDVSGPGGFAQTASTDDTGRWSVSVTTAGQYTVSVDQGSLPKGQYLTNAEDADRKVNATLNANVGQIFQLSDQQGATTDTDSSSLTFARAWQQLASGIRLGLLIALASVGLSLIYGTTGLSSFSHGEQVTLGGLLAYVFANQLGWNIWVTGIVVTLLCAATGYLQDAAIWKPLRRKRISLTQLMIVTIGLSIAAQYAFQYFFGASTVRIQQGNPETVTFAGLTLTVQSYVAMAIALVVLVGTGLFLAKTRFGRATRAVSDNPALAAASGIDVDRVIRFVWTLAAGLAGLSGVMLGLVLNGVNWQTGLQLLLLMFASVTLGGLGTAYGALVGSMIIGVVVELTNLVLPGDFKYATALVILILILLFRPQGIFGRAERIG</sequence>
<feature type="transmembrane region" description="Helical" evidence="10">
    <location>
        <begin position="301"/>
        <end position="320"/>
    </location>
</feature>
<evidence type="ECO:0000256" key="7">
    <source>
        <dbReference type="ARBA" id="ARBA00023136"/>
    </source>
</evidence>
<keyword evidence="5" id="KW-0029">Amino-acid transport</keyword>
<evidence type="ECO:0000313" key="12">
    <source>
        <dbReference type="Proteomes" id="UP001652264"/>
    </source>
</evidence>
<keyword evidence="3" id="KW-1003">Cell membrane</keyword>
<evidence type="ECO:0000256" key="9">
    <source>
        <dbReference type="SAM" id="MobiDB-lite"/>
    </source>
</evidence>
<keyword evidence="6 10" id="KW-1133">Transmembrane helix</keyword>
<dbReference type="Proteomes" id="UP001652264">
    <property type="component" value="Unassembled WGS sequence"/>
</dbReference>
<reference evidence="11 12" key="1">
    <citation type="submission" date="2022-08" db="EMBL/GenBank/DDBJ databases">
        <title>Taxonomy of Curtobacterium flaccumfaciens.</title>
        <authorList>
            <person name="Osdaghi E."/>
            <person name="Taghavi S.M."/>
            <person name="Hamidizade M."/>
            <person name="Abachi H."/>
            <person name="Fazliarab A."/>
            <person name="Baeyen S."/>
            <person name="Portier P."/>
            <person name="Van Vaerenbergh J."/>
            <person name="Jacques M.-A."/>
        </authorList>
    </citation>
    <scope>NUCLEOTIDE SEQUENCE [LARGE SCALE GENOMIC DNA]</scope>
    <source>
        <strain evidence="11 12">LMG8786T</strain>
    </source>
</reference>
<comment type="similarity">
    <text evidence="8">Belongs to the binding-protein-dependent transport system permease family. LivHM subfamily.</text>
</comment>
<evidence type="ECO:0000256" key="10">
    <source>
        <dbReference type="SAM" id="Phobius"/>
    </source>
</evidence>
<keyword evidence="4 10" id="KW-0812">Transmembrane</keyword>
<organism evidence="11 12">
    <name type="scientific">Curtobacterium citreum</name>
    <dbReference type="NCBI Taxonomy" id="2036"/>
    <lineage>
        <taxon>Bacteria</taxon>
        <taxon>Bacillati</taxon>
        <taxon>Actinomycetota</taxon>
        <taxon>Actinomycetes</taxon>
        <taxon>Micrococcales</taxon>
        <taxon>Microbacteriaceae</taxon>
        <taxon>Curtobacterium</taxon>
    </lineage>
</organism>
<feature type="transmembrane region" description="Helical" evidence="10">
    <location>
        <begin position="340"/>
        <end position="365"/>
    </location>
</feature>
<dbReference type="SUPFAM" id="SSF49478">
    <property type="entry name" value="Cna protein B-type domain"/>
    <property type="match status" value="1"/>
</dbReference>
<evidence type="ECO:0000256" key="2">
    <source>
        <dbReference type="ARBA" id="ARBA00022448"/>
    </source>
</evidence>
<dbReference type="Pfam" id="PF13620">
    <property type="entry name" value="CarboxypepD_reg"/>
    <property type="match status" value="1"/>
</dbReference>
<dbReference type="Pfam" id="PF02653">
    <property type="entry name" value="BPD_transp_2"/>
    <property type="match status" value="1"/>
</dbReference>
<evidence type="ECO:0000313" key="11">
    <source>
        <dbReference type="EMBL" id="MCS6522345.1"/>
    </source>
</evidence>
<keyword evidence="7 10" id="KW-0472">Membrane</keyword>
<feature type="region of interest" description="Disordered" evidence="9">
    <location>
        <begin position="72"/>
        <end position="95"/>
    </location>
</feature>
<comment type="subcellular location">
    <subcellularLocation>
        <location evidence="1">Cell membrane</location>
        <topology evidence="1">Multi-pass membrane protein</topology>
    </subcellularLocation>
</comment>
<evidence type="ECO:0000256" key="1">
    <source>
        <dbReference type="ARBA" id="ARBA00004651"/>
    </source>
</evidence>
<name>A0ABT2HGF5_9MICO</name>
<evidence type="ECO:0000256" key="4">
    <source>
        <dbReference type="ARBA" id="ARBA00022692"/>
    </source>
</evidence>
<dbReference type="PANTHER" id="PTHR11795">
    <property type="entry name" value="BRANCHED-CHAIN AMINO ACID TRANSPORT SYSTEM PERMEASE PROTEIN LIVH"/>
    <property type="match status" value="1"/>
</dbReference>
<keyword evidence="2" id="KW-0813">Transport</keyword>
<dbReference type="Gene3D" id="2.60.40.1120">
    <property type="entry name" value="Carboxypeptidase-like, regulatory domain"/>
    <property type="match status" value="1"/>
</dbReference>
<proteinExistence type="inferred from homology"/>
<dbReference type="InterPro" id="IPR001851">
    <property type="entry name" value="ABC_transp_permease"/>
</dbReference>